<dbReference type="AlphaFoldDB" id="A0A0B5FP03"/>
<dbReference type="KEGG" id="gsb:GSUB_03275"/>
<feature type="transmembrane region" description="Helical" evidence="1">
    <location>
        <begin position="77"/>
        <end position="94"/>
    </location>
</feature>
<proteinExistence type="predicted"/>
<keyword evidence="1" id="KW-0812">Transmembrane</keyword>
<dbReference type="Proteomes" id="UP000035036">
    <property type="component" value="Chromosome"/>
</dbReference>
<keyword evidence="1" id="KW-0472">Membrane</keyword>
<accession>A0A0B5FP03</accession>
<evidence type="ECO:0000256" key="1">
    <source>
        <dbReference type="SAM" id="Phobius"/>
    </source>
</evidence>
<evidence type="ECO:0000313" key="3">
    <source>
        <dbReference type="Proteomes" id="UP000035036"/>
    </source>
</evidence>
<name>A0A0B5FP03_9BACT</name>
<reference evidence="2 3" key="1">
    <citation type="journal article" date="2015" name="Genome Announc.">
        <title>Genomes of Geoalkalibacter ferrihydriticus Z-0531T and Geoalkalibacter subterraneus Red1T, Two Haloalkaliphilic Metal-Reducing Deltaproteobacteria.</title>
        <authorList>
            <person name="Badalamenti J.P."/>
            <person name="Krajmalnik-Brown R."/>
            <person name="Torres C.I."/>
            <person name="Bond D.R."/>
        </authorList>
    </citation>
    <scope>NUCLEOTIDE SEQUENCE [LARGE SCALE GENOMIC DNA]</scope>
    <source>
        <strain evidence="2 3">Red1</strain>
    </source>
</reference>
<keyword evidence="1" id="KW-1133">Transmembrane helix</keyword>
<feature type="transmembrane region" description="Helical" evidence="1">
    <location>
        <begin position="100"/>
        <end position="120"/>
    </location>
</feature>
<gene>
    <name evidence="2" type="ORF">GSUB_03275</name>
</gene>
<dbReference type="EMBL" id="CP010311">
    <property type="protein sequence ID" value="AJF05790.1"/>
    <property type="molecule type" value="Genomic_DNA"/>
</dbReference>
<dbReference type="HOGENOM" id="CLU_1756206_0_0_7"/>
<organism evidence="2 3">
    <name type="scientific">Geoalkalibacter subterraneus</name>
    <dbReference type="NCBI Taxonomy" id="483547"/>
    <lineage>
        <taxon>Bacteria</taxon>
        <taxon>Pseudomonadati</taxon>
        <taxon>Thermodesulfobacteriota</taxon>
        <taxon>Desulfuromonadia</taxon>
        <taxon>Desulfuromonadales</taxon>
        <taxon>Geoalkalibacteraceae</taxon>
        <taxon>Geoalkalibacter</taxon>
    </lineage>
</organism>
<evidence type="ECO:0000313" key="2">
    <source>
        <dbReference type="EMBL" id="AJF05790.1"/>
    </source>
</evidence>
<keyword evidence="3" id="KW-1185">Reference proteome</keyword>
<sequence>MKYASTGFVEKRIFPYPGMKITKIGVKSLLACFLLNYLSLRRGVWRWIYLGRPPMNMSSDKKVGTGRPMRLPRMVRLSLIALLVAVPGAALLIWGAEVGLVVLAVFLMGCLGPLLVMAGLTRDQGALYCRWPKRDERARPETDVSSDI</sequence>
<protein>
    <submittedName>
        <fullName evidence="2">Uncharacterized protein</fullName>
    </submittedName>
</protein>